<keyword evidence="3" id="KW-1185">Reference proteome</keyword>
<dbReference type="Pfam" id="PF02373">
    <property type="entry name" value="JmjC"/>
    <property type="match status" value="1"/>
</dbReference>
<dbReference type="SUPFAM" id="SSF51197">
    <property type="entry name" value="Clavaminate synthase-like"/>
    <property type="match status" value="1"/>
</dbReference>
<dbReference type="EMBL" id="VRMN01000003">
    <property type="protein sequence ID" value="KAA8495611.1"/>
    <property type="molecule type" value="Genomic_DNA"/>
</dbReference>
<evidence type="ECO:0000259" key="1">
    <source>
        <dbReference type="PROSITE" id="PS51184"/>
    </source>
</evidence>
<dbReference type="InterPro" id="IPR050910">
    <property type="entry name" value="JMJD6_ArgDemeth/LysHydrox"/>
</dbReference>
<feature type="domain" description="JmjC" evidence="1">
    <location>
        <begin position="208"/>
        <end position="361"/>
    </location>
</feature>
<dbReference type="GO" id="GO:0016706">
    <property type="term" value="F:2-oxoglutarate-dependent dioxygenase activity"/>
    <property type="evidence" value="ECO:0007669"/>
    <property type="project" value="TreeGrafter"/>
</dbReference>
<reference evidence="3" key="1">
    <citation type="journal article" date="2019" name="Nat. Commun.">
        <title>Expansion of phycobilisome linker gene families in mesophilic red algae.</title>
        <authorList>
            <person name="Lee J."/>
            <person name="Kim D."/>
            <person name="Bhattacharya D."/>
            <person name="Yoon H.S."/>
        </authorList>
    </citation>
    <scope>NUCLEOTIDE SEQUENCE [LARGE SCALE GENOMIC DNA]</scope>
    <source>
        <strain evidence="3">CCMP 1328</strain>
    </source>
</reference>
<dbReference type="SMART" id="SM00558">
    <property type="entry name" value="JmjC"/>
    <property type="match status" value="1"/>
</dbReference>
<dbReference type="OrthoDB" id="203487at2759"/>
<dbReference type="PANTHER" id="PTHR12480">
    <property type="entry name" value="ARGININE DEMETHYLASE AND LYSYL-HYDROXYLASE JMJD"/>
    <property type="match status" value="1"/>
</dbReference>
<dbReference type="PANTHER" id="PTHR12480:SF6">
    <property type="entry name" value="2-OXOGLUTARATE AND IRON-DEPENDENT OXYGENASE JMJD4"/>
    <property type="match status" value="1"/>
</dbReference>
<dbReference type="AlphaFoldDB" id="A0A5J4YVT2"/>
<accession>A0A5J4YVT2</accession>
<protein>
    <submittedName>
        <fullName evidence="2">JmjC domain-containing protein 4</fullName>
    </submittedName>
</protein>
<proteinExistence type="predicted"/>
<dbReference type="Gene3D" id="2.60.120.650">
    <property type="entry name" value="Cupin"/>
    <property type="match status" value="1"/>
</dbReference>
<dbReference type="InterPro" id="IPR003347">
    <property type="entry name" value="JmjC_dom"/>
</dbReference>
<comment type="caution">
    <text evidence="2">The sequence shown here is derived from an EMBL/GenBank/DDBJ whole genome shotgun (WGS) entry which is preliminary data.</text>
</comment>
<dbReference type="PROSITE" id="PS51184">
    <property type="entry name" value="JMJC"/>
    <property type="match status" value="1"/>
</dbReference>
<organism evidence="2 3">
    <name type="scientific">Porphyridium purpureum</name>
    <name type="common">Red alga</name>
    <name type="synonym">Porphyridium cruentum</name>
    <dbReference type="NCBI Taxonomy" id="35688"/>
    <lineage>
        <taxon>Eukaryota</taxon>
        <taxon>Rhodophyta</taxon>
        <taxon>Bangiophyceae</taxon>
        <taxon>Porphyridiales</taxon>
        <taxon>Porphyridiaceae</taxon>
        <taxon>Porphyridium</taxon>
    </lineage>
</organism>
<dbReference type="GO" id="GO:0045905">
    <property type="term" value="P:positive regulation of translational termination"/>
    <property type="evidence" value="ECO:0007669"/>
    <property type="project" value="TreeGrafter"/>
</dbReference>
<name>A0A5J4YVT2_PORPP</name>
<evidence type="ECO:0000313" key="2">
    <source>
        <dbReference type="EMBL" id="KAA8495611.1"/>
    </source>
</evidence>
<evidence type="ECO:0000313" key="3">
    <source>
        <dbReference type="Proteomes" id="UP000324585"/>
    </source>
</evidence>
<dbReference type="GO" id="GO:0005737">
    <property type="term" value="C:cytoplasm"/>
    <property type="evidence" value="ECO:0007669"/>
    <property type="project" value="TreeGrafter"/>
</dbReference>
<dbReference type="Proteomes" id="UP000324585">
    <property type="component" value="Unassembled WGS sequence"/>
</dbReference>
<dbReference type="GO" id="GO:0043565">
    <property type="term" value="F:sequence-specific DNA binding"/>
    <property type="evidence" value="ECO:0007669"/>
    <property type="project" value="TreeGrafter"/>
</dbReference>
<gene>
    <name evidence="2" type="ORF">FVE85_1766</name>
</gene>
<dbReference type="GO" id="GO:0005634">
    <property type="term" value="C:nucleus"/>
    <property type="evidence" value="ECO:0007669"/>
    <property type="project" value="TreeGrafter"/>
</dbReference>
<sequence>MTGLSHTFPTRRGIGSQVSHYKREQGLLKCWTTQMEVQLDRLERMWREVLAHEAWVRGELGASIDEARMWTRAPESRLQCTSFKIKRVSWSELSNAAFWQHCMFANIPVLITMPSDRQENVFLGALAKEWTLEQTPRGQSPNTEPNRYLVNRGSILRSSYAECVVPVKELMPDGEVRELREKVTLREWIERDLWRDPALYLKDWHFIKEHPHADLYTTPPFFREDWLDLYYRELRSYCDDFRFVYWGGKNSITPFHTDVLGSFSWSMNLAGSKHWTMEIPTRQIIHTCDAAETARARDAAPFLSPCEQTFTFLQESNEIVFVPSQWKHTVRNLDSDVLSVNHNWINGANVSFAFAVAEEELTSMESNLAKFGPEVLAGVDAAHMNVLVRACCSMSMDEITVLCLLGILTSLKQIIKLQVNTVAVEKDVSSVLMTASIVRARETLAKCISRFAIYLESEALERLCTRVLSWLENSKLFN</sequence>